<dbReference type="SUPFAM" id="SSF54849">
    <property type="entry name" value="GroEL-intermediate domain like"/>
    <property type="match status" value="1"/>
</dbReference>
<dbReference type="Gene3D" id="3.30.260.10">
    <property type="entry name" value="TCP-1-like chaperonin intermediate domain"/>
    <property type="match status" value="1"/>
</dbReference>
<dbReference type="STRING" id="478820.A0A196S7I6"/>
<dbReference type="Proteomes" id="UP000078348">
    <property type="component" value="Unassembled WGS sequence"/>
</dbReference>
<dbReference type="InterPro" id="IPR017998">
    <property type="entry name" value="Chaperone_TCP-1"/>
</dbReference>
<dbReference type="EMBL" id="LXWW01000566">
    <property type="protein sequence ID" value="OAO12037.1"/>
    <property type="molecule type" value="Genomic_DNA"/>
</dbReference>
<dbReference type="InterPro" id="IPR002423">
    <property type="entry name" value="Cpn60/GroEL/TCP-1"/>
</dbReference>
<evidence type="ECO:0000313" key="7">
    <source>
        <dbReference type="Proteomes" id="UP000078348"/>
    </source>
</evidence>
<dbReference type="PANTHER" id="PTHR11353">
    <property type="entry name" value="CHAPERONIN"/>
    <property type="match status" value="1"/>
</dbReference>
<name>A0A196S7I6_BLAHN</name>
<dbReference type="AlphaFoldDB" id="A0A196S7I6"/>
<keyword evidence="3 5" id="KW-0067">ATP-binding</keyword>
<dbReference type="InterPro" id="IPR027413">
    <property type="entry name" value="GROEL-like_equatorial_sf"/>
</dbReference>
<dbReference type="GO" id="GO:0016887">
    <property type="term" value="F:ATP hydrolysis activity"/>
    <property type="evidence" value="ECO:0007669"/>
    <property type="project" value="InterPro"/>
</dbReference>
<dbReference type="InterPro" id="IPR027409">
    <property type="entry name" value="GroEL-like_apical_dom_sf"/>
</dbReference>
<reference evidence="6 7" key="1">
    <citation type="submission" date="2016-05" db="EMBL/GenBank/DDBJ databases">
        <title>Nuclear genome of Blastocystis sp. subtype 1 NandII.</title>
        <authorList>
            <person name="Gentekaki E."/>
            <person name="Curtis B."/>
            <person name="Stairs C."/>
            <person name="Eme L."/>
            <person name="Herman E."/>
            <person name="Klimes V."/>
            <person name="Arias M.C."/>
            <person name="Elias M."/>
            <person name="Hilliou F."/>
            <person name="Klute M."/>
            <person name="Malik S.-B."/>
            <person name="Pightling A."/>
            <person name="Rachubinski R."/>
            <person name="Salas D."/>
            <person name="Schlacht A."/>
            <person name="Suga H."/>
            <person name="Archibald J."/>
            <person name="Ball S.G."/>
            <person name="Clark G."/>
            <person name="Dacks J."/>
            <person name="Van Der Giezen M."/>
            <person name="Tsaousis A."/>
            <person name="Roger A."/>
        </authorList>
    </citation>
    <scope>NUCLEOTIDE SEQUENCE [LARGE SCALE GENOMIC DNA]</scope>
    <source>
        <strain evidence="7">ATCC 50177 / NandII</strain>
    </source>
</reference>
<evidence type="ECO:0000256" key="2">
    <source>
        <dbReference type="ARBA" id="ARBA00022741"/>
    </source>
</evidence>
<evidence type="ECO:0000256" key="1">
    <source>
        <dbReference type="ARBA" id="ARBA00008020"/>
    </source>
</evidence>
<gene>
    <name evidence="6" type="ORF">AV274_6251</name>
</gene>
<dbReference type="Gene3D" id="3.50.7.10">
    <property type="entry name" value="GroEL"/>
    <property type="match status" value="1"/>
</dbReference>
<dbReference type="Pfam" id="PF00118">
    <property type="entry name" value="Cpn60_TCP1"/>
    <property type="match status" value="1"/>
</dbReference>
<evidence type="ECO:0000256" key="5">
    <source>
        <dbReference type="RuleBase" id="RU004187"/>
    </source>
</evidence>
<evidence type="ECO:0000256" key="3">
    <source>
        <dbReference type="ARBA" id="ARBA00022840"/>
    </source>
</evidence>
<dbReference type="OrthoDB" id="1935484at2759"/>
<keyword evidence="2 5" id="KW-0547">Nucleotide-binding</keyword>
<comment type="caution">
    <text evidence="6">The sequence shown here is derived from an EMBL/GenBank/DDBJ whole genome shotgun (WGS) entry which is preliminary data.</text>
</comment>
<organism evidence="6 7">
    <name type="scientific">Blastocystis sp. subtype 1 (strain ATCC 50177 / NandII)</name>
    <dbReference type="NCBI Taxonomy" id="478820"/>
    <lineage>
        <taxon>Eukaryota</taxon>
        <taxon>Sar</taxon>
        <taxon>Stramenopiles</taxon>
        <taxon>Bigyra</taxon>
        <taxon>Opalozoa</taxon>
        <taxon>Opalinata</taxon>
        <taxon>Blastocystidae</taxon>
        <taxon>Blastocystis</taxon>
    </lineage>
</organism>
<dbReference type="InterPro" id="IPR002194">
    <property type="entry name" value="Chaperonin_TCP-1_CS"/>
</dbReference>
<dbReference type="PROSITE" id="PS00750">
    <property type="entry name" value="TCP1_1"/>
    <property type="match status" value="1"/>
</dbReference>
<evidence type="ECO:0000313" key="6">
    <source>
        <dbReference type="EMBL" id="OAO12037.1"/>
    </source>
</evidence>
<dbReference type="Gene3D" id="1.10.560.10">
    <property type="entry name" value="GroEL-like equatorial domain"/>
    <property type="match status" value="1"/>
</dbReference>
<dbReference type="PROSITE" id="PS00995">
    <property type="entry name" value="TCP1_3"/>
    <property type="match status" value="1"/>
</dbReference>
<dbReference type="SUPFAM" id="SSF52029">
    <property type="entry name" value="GroEL apical domain-like"/>
    <property type="match status" value="1"/>
</dbReference>
<dbReference type="GO" id="GO:0051082">
    <property type="term" value="F:unfolded protein binding"/>
    <property type="evidence" value="ECO:0007669"/>
    <property type="project" value="InterPro"/>
</dbReference>
<dbReference type="GO" id="GO:0005524">
    <property type="term" value="F:ATP binding"/>
    <property type="evidence" value="ECO:0007669"/>
    <property type="project" value="UniProtKB-KW"/>
</dbReference>
<evidence type="ECO:0000256" key="4">
    <source>
        <dbReference type="ARBA" id="ARBA00023186"/>
    </source>
</evidence>
<protein>
    <submittedName>
        <fullName evidence="6">T-complex protein 1 subunit eta</fullName>
    </submittedName>
</protein>
<dbReference type="GO" id="GO:0140662">
    <property type="term" value="F:ATP-dependent protein folding chaperone"/>
    <property type="evidence" value="ECO:0007669"/>
    <property type="project" value="InterPro"/>
</dbReference>
<sequence length="256" mass="27912">MSYMMQPQIILLKDGTDTSQGRGQLISNINACEAVADAIRSTLGPRGMDKLVQTTQKPVISNDGASIMKLLDIVHPAAKTLVDIAQAQDAEVGDGTTTVVLLAAEILKNAKEFINEGMHSQVIIRGIRAGLRKALETLNTIAEKRKMLEKVAGTALNSKLIRSHKEYFAPMIVESVCMLDQDLNLGLVGIKKVPGGSVTDSKLIRGVAFEKTFSYAGFEQQPKYFKNPKILLLNLELELKSERDNAEAVALFVTDD</sequence>
<keyword evidence="4 5" id="KW-0143">Chaperone</keyword>
<keyword evidence="7" id="KW-1185">Reference proteome</keyword>
<dbReference type="PRINTS" id="PR00304">
    <property type="entry name" value="TCOMPLEXTCP1"/>
</dbReference>
<dbReference type="InterPro" id="IPR027410">
    <property type="entry name" value="TCP-1-like_intermed_sf"/>
</dbReference>
<proteinExistence type="inferred from homology"/>
<comment type="similarity">
    <text evidence="1 5">Belongs to the TCP-1 chaperonin family.</text>
</comment>
<accession>A0A196S7I6</accession>
<dbReference type="SUPFAM" id="SSF48592">
    <property type="entry name" value="GroEL equatorial domain-like"/>
    <property type="match status" value="1"/>
</dbReference>